<proteinExistence type="predicted"/>
<keyword evidence="3" id="KW-1185">Reference proteome</keyword>
<evidence type="ECO:0000259" key="1">
    <source>
        <dbReference type="PROSITE" id="PS50042"/>
    </source>
</evidence>
<dbReference type="Pfam" id="PF00027">
    <property type="entry name" value="cNMP_binding"/>
    <property type="match status" value="1"/>
</dbReference>
<dbReference type="EMBL" id="ACJN02000001">
    <property type="protein sequence ID" value="EFI35793.1"/>
    <property type="molecule type" value="Genomic_DNA"/>
</dbReference>
<dbReference type="PROSITE" id="PS50042">
    <property type="entry name" value="CNMP_BINDING_3"/>
    <property type="match status" value="1"/>
</dbReference>
<feature type="domain" description="Cyclic nucleotide-binding" evidence="1">
    <location>
        <begin position="12"/>
        <end position="115"/>
    </location>
</feature>
<organism evidence="2 3">
    <name type="scientific">Desulfonatronospira thiodismutans ASO3-1</name>
    <dbReference type="NCBI Taxonomy" id="555779"/>
    <lineage>
        <taxon>Bacteria</taxon>
        <taxon>Pseudomonadati</taxon>
        <taxon>Thermodesulfobacteriota</taxon>
        <taxon>Desulfovibrionia</taxon>
        <taxon>Desulfovibrionales</taxon>
        <taxon>Desulfonatronovibrionaceae</taxon>
        <taxon>Desulfonatronospira</taxon>
    </lineage>
</organism>
<dbReference type="PANTHER" id="PTHR24567">
    <property type="entry name" value="CRP FAMILY TRANSCRIPTIONAL REGULATORY PROTEIN"/>
    <property type="match status" value="1"/>
</dbReference>
<name>D6SM82_9BACT</name>
<protein>
    <submittedName>
        <fullName evidence="2">Transcriptional regulator, Crp/Fnr family</fullName>
    </submittedName>
</protein>
<dbReference type="PANTHER" id="PTHR24567:SF74">
    <property type="entry name" value="HTH-TYPE TRANSCRIPTIONAL REGULATOR ARCR"/>
    <property type="match status" value="1"/>
</dbReference>
<dbReference type="RefSeq" id="WP_008868922.1">
    <property type="nucleotide sequence ID" value="NZ_ACJN02000001.1"/>
</dbReference>
<evidence type="ECO:0000313" key="2">
    <source>
        <dbReference type="EMBL" id="EFI35793.1"/>
    </source>
</evidence>
<dbReference type="CDD" id="cd00038">
    <property type="entry name" value="CAP_ED"/>
    <property type="match status" value="1"/>
</dbReference>
<comment type="caution">
    <text evidence="2">The sequence shown here is derived from an EMBL/GenBank/DDBJ whole genome shotgun (WGS) entry which is preliminary data.</text>
</comment>
<dbReference type="InterPro" id="IPR000595">
    <property type="entry name" value="cNMP-bd_dom"/>
</dbReference>
<accession>D6SM82</accession>
<dbReference type="InterPro" id="IPR018490">
    <property type="entry name" value="cNMP-bd_dom_sf"/>
</dbReference>
<dbReference type="OrthoDB" id="9784809at2"/>
<dbReference type="SMART" id="SM00100">
    <property type="entry name" value="cNMP"/>
    <property type="match status" value="1"/>
</dbReference>
<dbReference type="GO" id="GO:0005829">
    <property type="term" value="C:cytosol"/>
    <property type="evidence" value="ECO:0007669"/>
    <property type="project" value="TreeGrafter"/>
</dbReference>
<sequence length="151" mass="17243">MIDAQMLKKQILLQDMDEYELGKIAKIVEKVSIKQGEVLFQEEDDTRGLWLIHSGKIQISKMAADGWRQTLVVLGEGHFFGELAIVEKRKHVSKAEAMEDTELFLIPKESFEELVADDCALAMDFFKSMVVALSSNLRRMNDKFLSVLISY</sequence>
<dbReference type="SUPFAM" id="SSF51206">
    <property type="entry name" value="cAMP-binding domain-like"/>
    <property type="match status" value="1"/>
</dbReference>
<dbReference type="Proteomes" id="UP000005496">
    <property type="component" value="Unassembled WGS sequence"/>
</dbReference>
<evidence type="ECO:0000313" key="3">
    <source>
        <dbReference type="Proteomes" id="UP000005496"/>
    </source>
</evidence>
<reference evidence="2" key="1">
    <citation type="submission" date="2010-05" db="EMBL/GenBank/DDBJ databases">
        <title>The draft genome of Desulfonatronospira thiodismutans ASO3-1.</title>
        <authorList>
            <consortium name="US DOE Joint Genome Institute (JGI-PGF)"/>
            <person name="Lucas S."/>
            <person name="Copeland A."/>
            <person name="Lapidus A."/>
            <person name="Cheng J.-F."/>
            <person name="Bruce D."/>
            <person name="Goodwin L."/>
            <person name="Pitluck S."/>
            <person name="Chertkov O."/>
            <person name="Brettin T."/>
            <person name="Detter J.C."/>
            <person name="Han C."/>
            <person name="Land M.L."/>
            <person name="Hauser L."/>
            <person name="Kyrpides N."/>
            <person name="Mikhailova N."/>
            <person name="Muyzer G."/>
            <person name="Woyke T."/>
        </authorList>
    </citation>
    <scope>NUCLEOTIDE SEQUENCE [LARGE SCALE GENOMIC DNA]</scope>
    <source>
        <strain evidence="2">ASO3-1</strain>
    </source>
</reference>
<dbReference type="InterPro" id="IPR014710">
    <property type="entry name" value="RmlC-like_jellyroll"/>
</dbReference>
<dbReference type="GO" id="GO:0003700">
    <property type="term" value="F:DNA-binding transcription factor activity"/>
    <property type="evidence" value="ECO:0007669"/>
    <property type="project" value="TreeGrafter"/>
</dbReference>
<dbReference type="AlphaFoldDB" id="D6SM82"/>
<dbReference type="InterPro" id="IPR050397">
    <property type="entry name" value="Env_Response_Regulators"/>
</dbReference>
<dbReference type="Gene3D" id="2.60.120.10">
    <property type="entry name" value="Jelly Rolls"/>
    <property type="match status" value="1"/>
</dbReference>
<gene>
    <name evidence="2" type="ORF">Dthio_PD3228</name>
</gene>
<dbReference type="eggNOG" id="COG0664">
    <property type="taxonomic scope" value="Bacteria"/>
</dbReference>